<reference evidence="4 5" key="1">
    <citation type="submission" date="2017-08" db="EMBL/GenBank/DDBJ databases">
        <title>The complete genome sequence of Nocardiopsis gilva YIM 90087.</title>
        <authorList>
            <person name="Yin M."/>
            <person name="Tang S."/>
        </authorList>
    </citation>
    <scope>NUCLEOTIDE SEQUENCE [LARGE SCALE GENOMIC DNA]</scope>
    <source>
        <strain evidence="4 5">YIM 90087</strain>
    </source>
</reference>
<dbReference type="Proteomes" id="UP000215005">
    <property type="component" value="Chromosome"/>
</dbReference>
<dbReference type="Pfam" id="PF08447">
    <property type="entry name" value="PAS_3"/>
    <property type="match status" value="1"/>
</dbReference>
<dbReference type="SUPFAM" id="SSF81606">
    <property type="entry name" value="PP2C-like"/>
    <property type="match status" value="1"/>
</dbReference>
<dbReference type="InterPro" id="IPR001932">
    <property type="entry name" value="PPM-type_phosphatase-like_dom"/>
</dbReference>
<dbReference type="CDD" id="cd00130">
    <property type="entry name" value="PAS"/>
    <property type="match status" value="1"/>
</dbReference>
<feature type="domain" description="PPM-type phosphatase" evidence="3">
    <location>
        <begin position="503"/>
        <end position="715"/>
    </location>
</feature>
<dbReference type="SUPFAM" id="SSF55785">
    <property type="entry name" value="PYP-like sensor domain (PAS domain)"/>
    <property type="match status" value="2"/>
</dbReference>
<dbReference type="InterPro" id="IPR035965">
    <property type="entry name" value="PAS-like_dom_sf"/>
</dbReference>
<dbReference type="SMART" id="SM00331">
    <property type="entry name" value="PP2C_SIG"/>
    <property type="match status" value="1"/>
</dbReference>
<evidence type="ECO:0000313" key="4">
    <source>
        <dbReference type="EMBL" id="ASU84649.1"/>
    </source>
</evidence>
<dbReference type="Pfam" id="PF07228">
    <property type="entry name" value="SpoIIE"/>
    <property type="match status" value="1"/>
</dbReference>
<keyword evidence="1" id="KW-0378">Hydrolase</keyword>
<dbReference type="InterPro" id="IPR000014">
    <property type="entry name" value="PAS"/>
</dbReference>
<proteinExistence type="predicted"/>
<dbReference type="InterPro" id="IPR003018">
    <property type="entry name" value="GAF"/>
</dbReference>
<dbReference type="RefSeq" id="WP_017619169.1">
    <property type="nucleotide sequence ID" value="NZ_ANBG01000226.1"/>
</dbReference>
<evidence type="ECO:0000313" key="5">
    <source>
        <dbReference type="Proteomes" id="UP000215005"/>
    </source>
</evidence>
<dbReference type="Gene3D" id="3.60.40.10">
    <property type="entry name" value="PPM-type phosphatase domain"/>
    <property type="match status" value="1"/>
</dbReference>
<protein>
    <submittedName>
        <fullName evidence="4">Peptidylprolyl isomerase</fullName>
    </submittedName>
</protein>
<dbReference type="Gene3D" id="3.30.450.20">
    <property type="entry name" value="PAS domain"/>
    <property type="match status" value="1"/>
</dbReference>
<accession>A0A223S987</accession>
<keyword evidence="4" id="KW-0413">Isomerase</keyword>
<organism evidence="4 5">
    <name type="scientific">Nocardiopsis gilva YIM 90087</name>
    <dbReference type="NCBI Taxonomy" id="1235441"/>
    <lineage>
        <taxon>Bacteria</taxon>
        <taxon>Bacillati</taxon>
        <taxon>Actinomycetota</taxon>
        <taxon>Actinomycetes</taxon>
        <taxon>Streptosporangiales</taxon>
        <taxon>Nocardiopsidaceae</taxon>
        <taxon>Nocardiopsis</taxon>
    </lineage>
</organism>
<feature type="domain" description="PAS" evidence="2">
    <location>
        <begin position="31"/>
        <end position="97"/>
    </location>
</feature>
<evidence type="ECO:0000256" key="1">
    <source>
        <dbReference type="ARBA" id="ARBA00022801"/>
    </source>
</evidence>
<sequence>MIDYVNGTTGSTGGFAGSSAVPGVDPATLGDHVGMAFRHAPIAMLVADSGGHILEANEAFGALADRAPSSLRGRFWPELLAESDRGTGWDLHRAGMSAAGGGGSRILRLTVPGNEPLRMVVELRTLPEAASAAEPDTSNGTGAADPAEAVNAIPSARPSDADNGDGARRGPSCAAILFREPLPDEETLRILTELRTENSGAVLWTLDLRTGRLSELFGPSPLGRMLAGDARDLEDCLAQVHRDDIARVRDALEASHQGRDYEQRFRMFDQSGDEHALHARARFVDGDQPRLIGIIDDVTEHVQLVRRLADRRRIEAAQGRQVTELAAKLVSATTIDEVTGLLTEEFVPIFGGTTAHVMLVVDGVLRASPASIRKTDAIAMIDGRDAADTAYPMGAVVQDRQPRFFESRAEALERFPAAAEILHHTSAQSWATVPIFGDRRVALGVWQVAWNQPHHATPDERALMLTLAGLAGQALQRVSRQQAELELADAMQRRMLPPLIPGFDALDIAVRYLPARAGWRVCGDFYDVIQLPDSKVGLVVGDVQGHGVEAAAAMGQIRVAFRAYATNQGDPGTVLAETNRLLGETGEIVFATCGYLVLDLDSGEMQAAWAGQPPAVVGTSEAFELWEPETGPPVGVDADAKYPVSTRRLRPGESLLMCSDGLLESSEFTMDAGLQQVGTIVRDRHDQGVQSIATALTELVPAGRGDDIAILAIRMHGSGNEDAQRGAPQRY</sequence>
<dbReference type="InterPro" id="IPR052016">
    <property type="entry name" value="Bact_Sigma-Reg"/>
</dbReference>
<dbReference type="Gene3D" id="3.30.450.40">
    <property type="match status" value="1"/>
</dbReference>
<dbReference type="AlphaFoldDB" id="A0A223S987"/>
<dbReference type="PANTHER" id="PTHR43156">
    <property type="entry name" value="STAGE II SPORULATION PROTEIN E-RELATED"/>
    <property type="match status" value="1"/>
</dbReference>
<dbReference type="PANTHER" id="PTHR43156:SF2">
    <property type="entry name" value="STAGE II SPORULATION PROTEIN E"/>
    <property type="match status" value="1"/>
</dbReference>
<gene>
    <name evidence="4" type="ORF">CDO52_19225</name>
</gene>
<evidence type="ECO:0000259" key="2">
    <source>
        <dbReference type="SMART" id="SM00091"/>
    </source>
</evidence>
<dbReference type="InterPro" id="IPR013655">
    <property type="entry name" value="PAS_fold_3"/>
</dbReference>
<keyword evidence="5" id="KW-1185">Reference proteome</keyword>
<dbReference type="KEGG" id="ngv:CDO52_19225"/>
<name>A0A223S987_9ACTN</name>
<dbReference type="GO" id="GO:0016853">
    <property type="term" value="F:isomerase activity"/>
    <property type="evidence" value="ECO:0007669"/>
    <property type="project" value="UniProtKB-KW"/>
</dbReference>
<dbReference type="SUPFAM" id="SSF55781">
    <property type="entry name" value="GAF domain-like"/>
    <property type="match status" value="1"/>
</dbReference>
<evidence type="ECO:0000259" key="3">
    <source>
        <dbReference type="SMART" id="SM00331"/>
    </source>
</evidence>
<dbReference type="GO" id="GO:0016791">
    <property type="term" value="F:phosphatase activity"/>
    <property type="evidence" value="ECO:0007669"/>
    <property type="project" value="TreeGrafter"/>
</dbReference>
<dbReference type="Pfam" id="PF13185">
    <property type="entry name" value="GAF_2"/>
    <property type="match status" value="1"/>
</dbReference>
<dbReference type="InterPro" id="IPR036457">
    <property type="entry name" value="PPM-type-like_dom_sf"/>
</dbReference>
<dbReference type="InterPro" id="IPR029016">
    <property type="entry name" value="GAF-like_dom_sf"/>
</dbReference>
<dbReference type="SMART" id="SM00091">
    <property type="entry name" value="PAS"/>
    <property type="match status" value="1"/>
</dbReference>
<dbReference type="EMBL" id="CP022753">
    <property type="protein sequence ID" value="ASU84649.1"/>
    <property type="molecule type" value="Genomic_DNA"/>
</dbReference>